<evidence type="ECO:0000313" key="4">
    <source>
        <dbReference type="Proteomes" id="UP000198372"/>
    </source>
</evidence>
<accession>A0A238F2B0</accession>
<feature type="region of interest" description="Disordered" evidence="1">
    <location>
        <begin position="1"/>
        <end position="20"/>
    </location>
</feature>
<keyword evidence="2" id="KW-1133">Transmembrane helix</keyword>
<dbReference type="Proteomes" id="UP000198372">
    <property type="component" value="Unassembled WGS sequence"/>
</dbReference>
<feature type="compositionally biased region" description="Basic and acidic residues" evidence="1">
    <location>
        <begin position="31"/>
        <end position="40"/>
    </location>
</feature>
<gene>
    <name evidence="3" type="ORF">BQ2448_381</name>
</gene>
<feature type="transmembrane region" description="Helical" evidence="2">
    <location>
        <begin position="61"/>
        <end position="82"/>
    </location>
</feature>
<proteinExistence type="predicted"/>
<evidence type="ECO:0000256" key="1">
    <source>
        <dbReference type="SAM" id="MobiDB-lite"/>
    </source>
</evidence>
<dbReference type="AlphaFoldDB" id="A0A238F2B0"/>
<dbReference type="EMBL" id="FMSP01000003">
    <property type="protein sequence ID" value="SCV68260.1"/>
    <property type="molecule type" value="Genomic_DNA"/>
</dbReference>
<protein>
    <submittedName>
        <fullName evidence="3">BQ2448_381 protein</fullName>
    </submittedName>
</protein>
<keyword evidence="2" id="KW-0812">Transmembrane</keyword>
<dbReference type="OrthoDB" id="5314930at2759"/>
<evidence type="ECO:0000256" key="2">
    <source>
        <dbReference type="SAM" id="Phobius"/>
    </source>
</evidence>
<organism evidence="3 4">
    <name type="scientific">Microbotryum intermedium</name>
    <dbReference type="NCBI Taxonomy" id="269621"/>
    <lineage>
        <taxon>Eukaryota</taxon>
        <taxon>Fungi</taxon>
        <taxon>Dikarya</taxon>
        <taxon>Basidiomycota</taxon>
        <taxon>Pucciniomycotina</taxon>
        <taxon>Microbotryomycetes</taxon>
        <taxon>Microbotryales</taxon>
        <taxon>Microbotryaceae</taxon>
        <taxon>Microbotryum</taxon>
    </lineage>
</organism>
<feature type="region of interest" description="Disordered" evidence="1">
    <location>
        <begin position="30"/>
        <end position="51"/>
    </location>
</feature>
<sequence>MNDDTNEDPYPDNEAANSEDLDFIALFPSKASDRTHRDSSSSDPMQHTYGSPSSIPNTVRLLVFVFVVTLGFVSVVMLVFAVRGHRQPLLPRNQGAVYDLLNTRLYIKTAGASLLDQETVKWGPYIIEVPGDGNWTTVAGEPFIVVIQCNASIVGTGQCSPQYSVHLRGPVAESVPSIPSLYSHNATTGRTEITVTASQAGIYELWAIPESVGLPDCPDNNEHWTVGGSGQTPLYVAESRRSEVRDEFRECSTANFEGIAKGRWISLKHLNPRYTRMPWARSHFDKEGECTPYVSSEPWLQNLISLYEPRPRPTERRTPNTSLNSYIYAPYRCKRSALNVSSSLEAIKSVQHVAYLGDSILRSSFCGHLYPSLHNGTFGPPCDWTTDYKTYQHSQKSFNYPLSMTRESDLRAHVRFSQYFLKEDWTDVLDGLSKDPEPVTHVIINVGLWFTMWDEKNYMWFINVLMERLVTLVPPSAHIIWFSTSSCSSGIMCYGFFKRRPLRSHGMLARRALATFKETHPMLRMNFIDYYRLTDARPETSSDGRHWVEEDEPASLFRSRPLVGDADDAMMEWAWDIWRAAYEEDLLLDGDDRLPPPPPVL</sequence>
<name>A0A238F2B0_9BASI</name>
<keyword evidence="4" id="KW-1185">Reference proteome</keyword>
<reference evidence="4" key="1">
    <citation type="submission" date="2016-09" db="EMBL/GenBank/DDBJ databases">
        <authorList>
            <person name="Jeantristanb JTB J.-T."/>
            <person name="Ricardo R."/>
        </authorList>
    </citation>
    <scope>NUCLEOTIDE SEQUENCE [LARGE SCALE GENOMIC DNA]</scope>
</reference>
<evidence type="ECO:0000313" key="3">
    <source>
        <dbReference type="EMBL" id="SCV68260.1"/>
    </source>
</evidence>
<keyword evidence="2" id="KW-0472">Membrane</keyword>